<evidence type="ECO:0000313" key="1">
    <source>
        <dbReference type="EMBL" id="MBA0734830.1"/>
    </source>
</evidence>
<organism evidence="1 2">
    <name type="scientific">Gossypium gossypioides</name>
    <name type="common">Mexican cotton</name>
    <name type="synonym">Selera gossypioides</name>
    <dbReference type="NCBI Taxonomy" id="34282"/>
    <lineage>
        <taxon>Eukaryota</taxon>
        <taxon>Viridiplantae</taxon>
        <taxon>Streptophyta</taxon>
        <taxon>Embryophyta</taxon>
        <taxon>Tracheophyta</taxon>
        <taxon>Spermatophyta</taxon>
        <taxon>Magnoliopsida</taxon>
        <taxon>eudicotyledons</taxon>
        <taxon>Gunneridae</taxon>
        <taxon>Pentapetalae</taxon>
        <taxon>rosids</taxon>
        <taxon>malvids</taxon>
        <taxon>Malvales</taxon>
        <taxon>Malvaceae</taxon>
        <taxon>Malvoideae</taxon>
        <taxon>Gossypium</taxon>
    </lineage>
</organism>
<accession>A0A7J9BEX9</accession>
<protein>
    <recommendedName>
        <fullName evidence="3">RNase H type-1 domain-containing protein</fullName>
    </recommendedName>
</protein>
<dbReference type="AlphaFoldDB" id="A0A7J9BEX9"/>
<dbReference type="OrthoDB" id="955670at2759"/>
<dbReference type="EMBL" id="JABEZY010000002">
    <property type="protein sequence ID" value="MBA0734830.1"/>
    <property type="molecule type" value="Genomic_DNA"/>
</dbReference>
<reference evidence="1 2" key="1">
    <citation type="journal article" date="2019" name="Genome Biol. Evol.">
        <title>Insights into the evolution of the New World diploid cottons (Gossypium, subgenus Houzingenia) based on genome sequencing.</title>
        <authorList>
            <person name="Grover C.E."/>
            <person name="Arick M.A. 2nd"/>
            <person name="Thrash A."/>
            <person name="Conover J.L."/>
            <person name="Sanders W.S."/>
            <person name="Peterson D.G."/>
            <person name="Frelichowski J.E."/>
            <person name="Scheffler J.A."/>
            <person name="Scheffler B.E."/>
            <person name="Wendel J.F."/>
        </authorList>
    </citation>
    <scope>NUCLEOTIDE SEQUENCE [LARGE SCALE GENOMIC DNA]</scope>
    <source>
        <strain evidence="1">5</strain>
        <tissue evidence="1">Leaf</tissue>
    </source>
</reference>
<name>A0A7J9BEX9_GOSGO</name>
<keyword evidence="2" id="KW-1185">Reference proteome</keyword>
<dbReference type="Proteomes" id="UP000593579">
    <property type="component" value="Unassembled WGS sequence"/>
</dbReference>
<sequence length="42" mass="4616">MLEGLCIAWEKGYKQLELECNNVFLVESSLEGGVANSSLVEL</sequence>
<proteinExistence type="predicted"/>
<comment type="caution">
    <text evidence="1">The sequence shown here is derived from an EMBL/GenBank/DDBJ whole genome shotgun (WGS) entry which is preliminary data.</text>
</comment>
<evidence type="ECO:0000313" key="2">
    <source>
        <dbReference type="Proteomes" id="UP000593579"/>
    </source>
</evidence>
<evidence type="ECO:0008006" key="3">
    <source>
        <dbReference type="Google" id="ProtNLM"/>
    </source>
</evidence>
<gene>
    <name evidence="1" type="ORF">Gogos_018721</name>
</gene>